<gene>
    <name evidence="1" type="ORF">Sste5346_006180</name>
</gene>
<keyword evidence="2" id="KW-1185">Reference proteome</keyword>
<organism evidence="1 2">
    <name type="scientific">Sporothrix stenoceras</name>
    <dbReference type="NCBI Taxonomy" id="5173"/>
    <lineage>
        <taxon>Eukaryota</taxon>
        <taxon>Fungi</taxon>
        <taxon>Dikarya</taxon>
        <taxon>Ascomycota</taxon>
        <taxon>Pezizomycotina</taxon>
        <taxon>Sordariomycetes</taxon>
        <taxon>Sordariomycetidae</taxon>
        <taxon>Ophiostomatales</taxon>
        <taxon>Ophiostomataceae</taxon>
        <taxon>Sporothrix</taxon>
    </lineage>
</organism>
<comment type="caution">
    <text evidence="1">The sequence shown here is derived from an EMBL/GenBank/DDBJ whole genome shotgun (WGS) entry which is preliminary data.</text>
</comment>
<dbReference type="Gene3D" id="3.90.226.10">
    <property type="entry name" value="2-enoyl-CoA Hydratase, Chain A, domain 1"/>
    <property type="match status" value="1"/>
</dbReference>
<name>A0ABR3Z082_9PEZI</name>
<accession>A0ABR3Z082</accession>
<dbReference type="Proteomes" id="UP001583186">
    <property type="component" value="Unassembled WGS sequence"/>
</dbReference>
<evidence type="ECO:0000313" key="2">
    <source>
        <dbReference type="Proteomes" id="UP001583186"/>
    </source>
</evidence>
<dbReference type="InterPro" id="IPR029045">
    <property type="entry name" value="ClpP/crotonase-like_dom_sf"/>
</dbReference>
<proteinExistence type="predicted"/>
<sequence>MLECCLYCSIYRTHLAEYSKKYANFFTFRREDGILEVNVHSNGGPLQWNLEIHRPVVPAMRDINDDPDNEIIIFTGTGDAFLGAFDGPS</sequence>
<dbReference type="EMBL" id="JAWCUI010000035">
    <property type="protein sequence ID" value="KAL1894038.1"/>
    <property type="molecule type" value="Genomic_DNA"/>
</dbReference>
<dbReference type="SUPFAM" id="SSF52096">
    <property type="entry name" value="ClpP/crotonase"/>
    <property type="match status" value="1"/>
</dbReference>
<reference evidence="1 2" key="1">
    <citation type="journal article" date="2024" name="IMA Fungus">
        <title>IMA Genome - F19 : A genome assembly and annotation guide to empower mycologists, including annotated draft genome sequences of Ceratocystis pirilliformis, Diaporthe australafricana, Fusarium ophioides, Paecilomyces lecythidis, and Sporothrix stenoceras.</title>
        <authorList>
            <person name="Aylward J."/>
            <person name="Wilson A.M."/>
            <person name="Visagie C.M."/>
            <person name="Spraker J."/>
            <person name="Barnes I."/>
            <person name="Buitendag C."/>
            <person name="Ceriani C."/>
            <person name="Del Mar Angel L."/>
            <person name="du Plessis D."/>
            <person name="Fuchs T."/>
            <person name="Gasser K."/>
            <person name="Kramer D."/>
            <person name="Li W."/>
            <person name="Munsamy K."/>
            <person name="Piso A."/>
            <person name="Price J.L."/>
            <person name="Sonnekus B."/>
            <person name="Thomas C."/>
            <person name="van der Nest A."/>
            <person name="van Dijk A."/>
            <person name="van Heerden A."/>
            <person name="van Vuuren N."/>
            <person name="Yilmaz N."/>
            <person name="Duong T.A."/>
            <person name="van der Merwe N.A."/>
            <person name="Wingfield M.J."/>
            <person name="Wingfield B.D."/>
        </authorList>
    </citation>
    <scope>NUCLEOTIDE SEQUENCE [LARGE SCALE GENOMIC DNA]</scope>
    <source>
        <strain evidence="1 2">CMW 5346</strain>
    </source>
</reference>
<evidence type="ECO:0000313" key="1">
    <source>
        <dbReference type="EMBL" id="KAL1894038.1"/>
    </source>
</evidence>
<protein>
    <submittedName>
        <fullName evidence="1">Uncharacterized protein</fullName>
    </submittedName>
</protein>